<gene>
    <name evidence="11" type="ORF">J2S13_002878</name>
</gene>
<dbReference type="InterPro" id="IPR015421">
    <property type="entry name" value="PyrdxlP-dep_Trfase_major"/>
</dbReference>
<dbReference type="CDD" id="cd00609">
    <property type="entry name" value="AAT_like"/>
    <property type="match status" value="1"/>
</dbReference>
<evidence type="ECO:0000256" key="5">
    <source>
        <dbReference type="ARBA" id="ARBA00022573"/>
    </source>
</evidence>
<dbReference type="Gene3D" id="3.40.640.10">
    <property type="entry name" value="Type I PLP-dependent aspartate aminotransferase-like (Major domain)"/>
    <property type="match status" value="1"/>
</dbReference>
<comment type="function">
    <text evidence="2">Decarboxylates L-threonine-O-3-phosphate to yield (R)-1-amino-2-propanol O-2-phosphate, the precursor for the linkage between the nucleotide loop and the corrin ring in cobalamin.</text>
</comment>
<dbReference type="InterPro" id="IPR004838">
    <property type="entry name" value="NHTrfase_class1_PyrdxlP-BS"/>
</dbReference>
<evidence type="ECO:0000259" key="10">
    <source>
        <dbReference type="Pfam" id="PF00155"/>
    </source>
</evidence>
<reference evidence="11" key="1">
    <citation type="submission" date="2023-07" db="EMBL/GenBank/DDBJ databases">
        <title>Genomic Encyclopedia of Type Strains, Phase IV (KMG-IV): sequencing the most valuable type-strain genomes for metagenomic binning, comparative biology and taxonomic classification.</title>
        <authorList>
            <person name="Goeker M."/>
        </authorList>
    </citation>
    <scope>NUCLEOTIDE SEQUENCE</scope>
    <source>
        <strain evidence="11">DSM 23947</strain>
    </source>
</reference>
<keyword evidence="12" id="KW-1185">Reference proteome</keyword>
<comment type="cofactor">
    <cofactor evidence="1">
        <name>pyridoxal 5'-phosphate</name>
        <dbReference type="ChEBI" id="CHEBI:597326"/>
    </cofactor>
</comment>
<name>A0AAJ1T167_9BACI</name>
<proteinExistence type="predicted"/>
<dbReference type="GO" id="GO:0030170">
    <property type="term" value="F:pyridoxal phosphate binding"/>
    <property type="evidence" value="ECO:0007669"/>
    <property type="project" value="InterPro"/>
</dbReference>
<accession>A0AAJ1T167</accession>
<comment type="caution">
    <text evidence="11">The sequence shown here is derived from an EMBL/GenBank/DDBJ whole genome shotgun (WGS) entry which is preliminary data.</text>
</comment>
<dbReference type="PROSITE" id="PS00105">
    <property type="entry name" value="AA_TRANSFER_CLASS_1"/>
    <property type="match status" value="1"/>
</dbReference>
<dbReference type="EMBL" id="JAUSUC010000048">
    <property type="protein sequence ID" value="MDQ0216419.1"/>
    <property type="molecule type" value="Genomic_DNA"/>
</dbReference>
<comment type="catalytic activity">
    <reaction evidence="9">
        <text>O-phospho-L-threonine + H(+) = (R)-1-aminopropan-2-yl phosphate + CO2</text>
        <dbReference type="Rhea" id="RHEA:11492"/>
        <dbReference type="ChEBI" id="CHEBI:15378"/>
        <dbReference type="ChEBI" id="CHEBI:16526"/>
        <dbReference type="ChEBI" id="CHEBI:58563"/>
        <dbReference type="ChEBI" id="CHEBI:58675"/>
        <dbReference type="EC" id="4.1.1.81"/>
    </reaction>
</comment>
<keyword evidence="6" id="KW-0663">Pyridoxal phosphate</keyword>
<evidence type="ECO:0000256" key="7">
    <source>
        <dbReference type="ARBA" id="ARBA00023239"/>
    </source>
</evidence>
<dbReference type="PANTHER" id="PTHR42885">
    <property type="entry name" value="HISTIDINOL-PHOSPHATE AMINOTRANSFERASE-RELATED"/>
    <property type="match status" value="1"/>
</dbReference>
<dbReference type="RefSeq" id="WP_307258452.1">
    <property type="nucleotide sequence ID" value="NZ_JAUSUC010000048.1"/>
</dbReference>
<dbReference type="PANTHER" id="PTHR42885:SF1">
    <property type="entry name" value="THREONINE-PHOSPHATE DECARBOXYLASE"/>
    <property type="match status" value="1"/>
</dbReference>
<evidence type="ECO:0000256" key="3">
    <source>
        <dbReference type="ARBA" id="ARBA00004953"/>
    </source>
</evidence>
<dbReference type="SUPFAM" id="SSF53383">
    <property type="entry name" value="PLP-dependent transferases"/>
    <property type="match status" value="1"/>
</dbReference>
<evidence type="ECO:0000256" key="8">
    <source>
        <dbReference type="ARBA" id="ARBA00029996"/>
    </source>
</evidence>
<evidence type="ECO:0000256" key="4">
    <source>
        <dbReference type="ARBA" id="ARBA00012285"/>
    </source>
</evidence>
<dbReference type="GO" id="GO:0009236">
    <property type="term" value="P:cobalamin biosynthetic process"/>
    <property type="evidence" value="ECO:0007669"/>
    <property type="project" value="UniProtKB-KW"/>
</dbReference>
<dbReference type="Gene3D" id="3.90.1150.10">
    <property type="entry name" value="Aspartate Aminotransferase, domain 1"/>
    <property type="match status" value="1"/>
</dbReference>
<protein>
    <recommendedName>
        <fullName evidence="4">threonine-phosphate decarboxylase</fullName>
        <ecNumber evidence="4">4.1.1.81</ecNumber>
    </recommendedName>
    <alternativeName>
        <fullName evidence="8">L-threonine-O-3-phosphate decarboxylase</fullName>
    </alternativeName>
</protein>
<sequence>MKWPTHGSNPTYLYHASGVKTPDRIIDFSVNTNPFGPPAIIKEKWPSWFQAITDYPDPNVTKLHHLISRKVGVSENQILIGNGAAELIQIIGQWLRGKKVLIIQPAFYEYEQACRAYDCQIDYFGLTEGDWSLPLQEIGPLLKAYDAVFLCTPNNPTGVVFERKDIIQLIDQCHAHACTLIIDEAFYDFADDTTSYSKYVTNESNIILLRSLTKMYAVAGLRIGYMLASEAIIKQLAKFKPHWSVNALAMLAAETGLLDDPFVQMTRKKIHENRNEIFEFLNLYQYEYSPSKVNFYLLKDPRLQDQKPLLEFLLQKGIVLRHTYNFPSLEGRWLRVAIKKKEENAILLEALRQWRNQP</sequence>
<evidence type="ECO:0000256" key="9">
    <source>
        <dbReference type="ARBA" id="ARBA00048531"/>
    </source>
</evidence>
<dbReference type="InterPro" id="IPR005860">
    <property type="entry name" value="CobD"/>
</dbReference>
<dbReference type="Proteomes" id="UP001237207">
    <property type="component" value="Unassembled WGS sequence"/>
</dbReference>
<dbReference type="InterPro" id="IPR004839">
    <property type="entry name" value="Aminotransferase_I/II_large"/>
</dbReference>
<dbReference type="NCBIfam" id="TIGR01140">
    <property type="entry name" value="L_thr_O3P_dcar"/>
    <property type="match status" value="1"/>
</dbReference>
<evidence type="ECO:0000313" key="12">
    <source>
        <dbReference type="Proteomes" id="UP001237207"/>
    </source>
</evidence>
<dbReference type="EC" id="4.1.1.81" evidence="4"/>
<dbReference type="GO" id="GO:0048472">
    <property type="term" value="F:threonine-phosphate decarboxylase activity"/>
    <property type="evidence" value="ECO:0007669"/>
    <property type="project" value="UniProtKB-EC"/>
</dbReference>
<dbReference type="Pfam" id="PF00155">
    <property type="entry name" value="Aminotran_1_2"/>
    <property type="match status" value="1"/>
</dbReference>
<dbReference type="AlphaFoldDB" id="A0AAJ1T167"/>
<feature type="domain" description="Aminotransferase class I/classII large" evidence="10">
    <location>
        <begin position="25"/>
        <end position="351"/>
    </location>
</feature>
<evidence type="ECO:0000256" key="1">
    <source>
        <dbReference type="ARBA" id="ARBA00001933"/>
    </source>
</evidence>
<organism evidence="11 12">
    <name type="scientific">Oikeobacillus pervagus</name>
    <dbReference type="NCBI Taxonomy" id="1325931"/>
    <lineage>
        <taxon>Bacteria</taxon>
        <taxon>Bacillati</taxon>
        <taxon>Bacillota</taxon>
        <taxon>Bacilli</taxon>
        <taxon>Bacillales</taxon>
        <taxon>Bacillaceae</taxon>
        <taxon>Oikeobacillus</taxon>
    </lineage>
</organism>
<keyword evidence="7 11" id="KW-0456">Lyase</keyword>
<dbReference type="InterPro" id="IPR015424">
    <property type="entry name" value="PyrdxlP-dep_Trfase"/>
</dbReference>
<evidence type="ECO:0000313" key="11">
    <source>
        <dbReference type="EMBL" id="MDQ0216419.1"/>
    </source>
</evidence>
<keyword evidence="5" id="KW-0169">Cobalamin biosynthesis</keyword>
<comment type="pathway">
    <text evidence="3">Cofactor biosynthesis; adenosylcobalamin biosynthesis.</text>
</comment>
<dbReference type="InterPro" id="IPR015422">
    <property type="entry name" value="PyrdxlP-dep_Trfase_small"/>
</dbReference>
<evidence type="ECO:0000256" key="6">
    <source>
        <dbReference type="ARBA" id="ARBA00022898"/>
    </source>
</evidence>
<evidence type="ECO:0000256" key="2">
    <source>
        <dbReference type="ARBA" id="ARBA00003444"/>
    </source>
</evidence>